<dbReference type="Gene3D" id="1.10.10.1320">
    <property type="entry name" value="Anti-sigma factor, zinc-finger domain"/>
    <property type="match status" value="1"/>
</dbReference>
<evidence type="ECO:0000256" key="9">
    <source>
        <dbReference type="SAM" id="Phobius"/>
    </source>
</evidence>
<evidence type="ECO:0000256" key="8">
    <source>
        <dbReference type="ARBA" id="ARBA00030803"/>
    </source>
</evidence>
<evidence type="ECO:0000259" key="10">
    <source>
        <dbReference type="Pfam" id="PF10099"/>
    </source>
</evidence>
<dbReference type="GO" id="GO:0005886">
    <property type="term" value="C:plasma membrane"/>
    <property type="evidence" value="ECO:0007669"/>
    <property type="project" value="UniProtKB-SubCell"/>
</dbReference>
<protein>
    <recommendedName>
        <fullName evidence="8">Regulator of SigK</fullName>
    </recommendedName>
    <alternativeName>
        <fullName evidence="7">Sigma-K anti-sigma factor RskA</fullName>
    </alternativeName>
</protein>
<dbReference type="Pfam" id="PF10099">
    <property type="entry name" value="RskA_C"/>
    <property type="match status" value="1"/>
</dbReference>
<comment type="subcellular location">
    <subcellularLocation>
        <location evidence="2">Cell membrane</location>
    </subcellularLocation>
    <subcellularLocation>
        <location evidence="1">Membrane</location>
        <topology evidence="1">Single-pass membrane protein</topology>
    </subcellularLocation>
</comment>
<dbReference type="InterPro" id="IPR041916">
    <property type="entry name" value="Anti_sigma_zinc_sf"/>
</dbReference>
<gene>
    <name evidence="11" type="ORF">FHS18_000094</name>
</gene>
<keyword evidence="12" id="KW-1185">Reference proteome</keyword>
<dbReference type="PANTHER" id="PTHR37461:SF1">
    <property type="entry name" value="ANTI-SIGMA-K FACTOR RSKA"/>
    <property type="match status" value="1"/>
</dbReference>
<organism evidence="11 12">
    <name type="scientific">Paenibacillus phyllosphaerae</name>
    <dbReference type="NCBI Taxonomy" id="274593"/>
    <lineage>
        <taxon>Bacteria</taxon>
        <taxon>Bacillati</taxon>
        <taxon>Bacillota</taxon>
        <taxon>Bacilli</taxon>
        <taxon>Bacillales</taxon>
        <taxon>Paenibacillaceae</taxon>
        <taxon>Paenibacillus</taxon>
    </lineage>
</organism>
<accession>A0A7W5ATW0</accession>
<dbReference type="AlphaFoldDB" id="A0A7W5ATW0"/>
<dbReference type="InterPro" id="IPR051474">
    <property type="entry name" value="Anti-sigma-K/W_factor"/>
</dbReference>
<evidence type="ECO:0000313" key="11">
    <source>
        <dbReference type="EMBL" id="MBB3108066.1"/>
    </source>
</evidence>
<reference evidence="11 12" key="1">
    <citation type="submission" date="2020-08" db="EMBL/GenBank/DDBJ databases">
        <title>Genomic Encyclopedia of Type Strains, Phase III (KMG-III): the genomes of soil and plant-associated and newly described type strains.</title>
        <authorList>
            <person name="Whitman W."/>
        </authorList>
    </citation>
    <scope>NUCLEOTIDE SEQUENCE [LARGE SCALE GENOMIC DNA]</scope>
    <source>
        <strain evidence="11 12">CECT 5862</strain>
    </source>
</reference>
<dbReference type="EMBL" id="JACHXK010000001">
    <property type="protein sequence ID" value="MBB3108066.1"/>
    <property type="molecule type" value="Genomic_DNA"/>
</dbReference>
<name>A0A7W5ATW0_9BACL</name>
<keyword evidence="6 9" id="KW-0472">Membrane</keyword>
<keyword evidence="4 9" id="KW-0812">Transmembrane</keyword>
<evidence type="ECO:0000313" key="12">
    <source>
        <dbReference type="Proteomes" id="UP000570361"/>
    </source>
</evidence>
<evidence type="ECO:0000256" key="2">
    <source>
        <dbReference type="ARBA" id="ARBA00004236"/>
    </source>
</evidence>
<dbReference type="Proteomes" id="UP000570361">
    <property type="component" value="Unassembled WGS sequence"/>
</dbReference>
<sequence length="260" mass="28168">MDGQNRDCELLEIYLLDGLNAKDKAEFEVHLSRCEACQANQSELQQVIDLLPLAVEEQPVPAGMKKRVLSNVLGQEANADTTGAKQSTSLATERRLNRKNGQSRWLIPGLSAAVALLVFFAGYQQVTIHDLNQQLAGSDIKPGEPVKVEQAVKLSPAAEDFVSEGLATIVIDQKGTHLLVQAEQLPQLKGTEAFQVWLIKGETKVSAGTFLAEQGNGALYYSFEPNDYDTIAITLEPDALGDQPRGKMVLAAPIRTGDIG</sequence>
<dbReference type="GO" id="GO:0006417">
    <property type="term" value="P:regulation of translation"/>
    <property type="evidence" value="ECO:0007669"/>
    <property type="project" value="TreeGrafter"/>
</dbReference>
<evidence type="ECO:0000256" key="4">
    <source>
        <dbReference type="ARBA" id="ARBA00022692"/>
    </source>
</evidence>
<feature type="domain" description="Anti-sigma K factor RskA C-terminal" evidence="10">
    <location>
        <begin position="110"/>
        <end position="239"/>
    </location>
</feature>
<proteinExistence type="predicted"/>
<evidence type="ECO:0000256" key="7">
    <source>
        <dbReference type="ARBA" id="ARBA00029829"/>
    </source>
</evidence>
<evidence type="ECO:0000256" key="6">
    <source>
        <dbReference type="ARBA" id="ARBA00023136"/>
    </source>
</evidence>
<evidence type="ECO:0000256" key="5">
    <source>
        <dbReference type="ARBA" id="ARBA00022989"/>
    </source>
</evidence>
<dbReference type="InterPro" id="IPR018764">
    <property type="entry name" value="RskA_C"/>
</dbReference>
<dbReference type="PANTHER" id="PTHR37461">
    <property type="entry name" value="ANTI-SIGMA-K FACTOR RSKA"/>
    <property type="match status" value="1"/>
</dbReference>
<feature type="transmembrane region" description="Helical" evidence="9">
    <location>
        <begin position="105"/>
        <end position="123"/>
    </location>
</feature>
<keyword evidence="5 9" id="KW-1133">Transmembrane helix</keyword>
<keyword evidence="3" id="KW-1003">Cell membrane</keyword>
<dbReference type="GO" id="GO:0016989">
    <property type="term" value="F:sigma factor antagonist activity"/>
    <property type="evidence" value="ECO:0007669"/>
    <property type="project" value="TreeGrafter"/>
</dbReference>
<comment type="caution">
    <text evidence="11">The sequence shown here is derived from an EMBL/GenBank/DDBJ whole genome shotgun (WGS) entry which is preliminary data.</text>
</comment>
<dbReference type="RefSeq" id="WP_183595837.1">
    <property type="nucleotide sequence ID" value="NZ_JACHXK010000001.1"/>
</dbReference>
<evidence type="ECO:0000256" key="3">
    <source>
        <dbReference type="ARBA" id="ARBA00022475"/>
    </source>
</evidence>
<evidence type="ECO:0000256" key="1">
    <source>
        <dbReference type="ARBA" id="ARBA00004167"/>
    </source>
</evidence>